<dbReference type="PROSITE" id="PS50048">
    <property type="entry name" value="ZN2_CY6_FUNGAL_2"/>
    <property type="match status" value="1"/>
</dbReference>
<evidence type="ECO:0000256" key="2">
    <source>
        <dbReference type="SAM" id="MobiDB-lite"/>
    </source>
</evidence>
<proteinExistence type="predicted"/>
<feature type="compositionally biased region" description="Low complexity" evidence="2">
    <location>
        <begin position="104"/>
        <end position="116"/>
    </location>
</feature>
<dbReference type="CDD" id="cd00067">
    <property type="entry name" value="GAL4"/>
    <property type="match status" value="1"/>
</dbReference>
<reference evidence="4" key="1">
    <citation type="journal article" date="2021" name="Nat. Commun.">
        <title>Genetic determinants of endophytism in the Arabidopsis root mycobiome.</title>
        <authorList>
            <person name="Mesny F."/>
            <person name="Miyauchi S."/>
            <person name="Thiergart T."/>
            <person name="Pickel B."/>
            <person name="Atanasova L."/>
            <person name="Karlsson M."/>
            <person name="Huettel B."/>
            <person name="Barry K.W."/>
            <person name="Haridas S."/>
            <person name="Chen C."/>
            <person name="Bauer D."/>
            <person name="Andreopoulos W."/>
            <person name="Pangilinan J."/>
            <person name="LaButti K."/>
            <person name="Riley R."/>
            <person name="Lipzen A."/>
            <person name="Clum A."/>
            <person name="Drula E."/>
            <person name="Henrissat B."/>
            <person name="Kohler A."/>
            <person name="Grigoriev I.V."/>
            <person name="Martin F.M."/>
            <person name="Hacquard S."/>
        </authorList>
    </citation>
    <scope>NUCLEOTIDE SEQUENCE</scope>
    <source>
        <strain evidence="4">MPI-CAGE-AT-0016</strain>
    </source>
</reference>
<dbReference type="SUPFAM" id="SSF57701">
    <property type="entry name" value="Zn2/Cys6 DNA-binding domain"/>
    <property type="match status" value="1"/>
</dbReference>
<evidence type="ECO:0000313" key="4">
    <source>
        <dbReference type="EMBL" id="KAH7347360.1"/>
    </source>
</evidence>
<comment type="caution">
    <text evidence="4">The sequence shown here is derived from an EMBL/GenBank/DDBJ whole genome shotgun (WGS) entry which is preliminary data.</text>
</comment>
<dbReference type="PRINTS" id="PR00755">
    <property type="entry name" value="AFLATOXINBRP"/>
</dbReference>
<dbReference type="GO" id="GO:0000981">
    <property type="term" value="F:DNA-binding transcription factor activity, RNA polymerase II-specific"/>
    <property type="evidence" value="ECO:0007669"/>
    <property type="project" value="InterPro"/>
</dbReference>
<dbReference type="AlphaFoldDB" id="A0A8K0T8D6"/>
<dbReference type="Pfam" id="PF00172">
    <property type="entry name" value="Zn_clus"/>
    <property type="match status" value="1"/>
</dbReference>
<dbReference type="InterPro" id="IPR001138">
    <property type="entry name" value="Zn2Cys6_DnaBD"/>
</dbReference>
<protein>
    <recommendedName>
        <fullName evidence="3">Zn(2)-C6 fungal-type domain-containing protein</fullName>
    </recommendedName>
</protein>
<feature type="domain" description="Zn(2)-C6 fungal-type" evidence="3">
    <location>
        <begin position="9"/>
        <end position="39"/>
    </location>
</feature>
<evidence type="ECO:0000256" key="1">
    <source>
        <dbReference type="ARBA" id="ARBA00023242"/>
    </source>
</evidence>
<dbReference type="PANTHER" id="PTHR37534:SF46">
    <property type="entry name" value="ZN(II)2CYS6 TRANSCRIPTION FACTOR (EUROFUNG)"/>
    <property type="match status" value="1"/>
</dbReference>
<evidence type="ECO:0000259" key="3">
    <source>
        <dbReference type="PROSITE" id="PS50048"/>
    </source>
</evidence>
<name>A0A8K0T8D6_9PEZI</name>
<dbReference type="InterPro" id="IPR036864">
    <property type="entry name" value="Zn2-C6_fun-type_DNA-bd_sf"/>
</dbReference>
<keyword evidence="1" id="KW-0539">Nucleus</keyword>
<feature type="compositionally biased region" description="Polar residues" evidence="2">
    <location>
        <begin position="117"/>
        <end position="127"/>
    </location>
</feature>
<feature type="region of interest" description="Disordered" evidence="2">
    <location>
        <begin position="68"/>
        <end position="127"/>
    </location>
</feature>
<dbReference type="OrthoDB" id="5355161at2759"/>
<keyword evidence="5" id="KW-1185">Reference proteome</keyword>
<evidence type="ECO:0000313" key="5">
    <source>
        <dbReference type="Proteomes" id="UP000813385"/>
    </source>
</evidence>
<accession>A0A8K0T8D6</accession>
<organism evidence="4 5">
    <name type="scientific">Plectosphaerella cucumerina</name>
    <dbReference type="NCBI Taxonomy" id="40658"/>
    <lineage>
        <taxon>Eukaryota</taxon>
        <taxon>Fungi</taxon>
        <taxon>Dikarya</taxon>
        <taxon>Ascomycota</taxon>
        <taxon>Pezizomycotina</taxon>
        <taxon>Sordariomycetes</taxon>
        <taxon>Hypocreomycetidae</taxon>
        <taxon>Glomerellales</taxon>
        <taxon>Plectosphaerellaceae</taxon>
        <taxon>Plectosphaerella</taxon>
    </lineage>
</organism>
<gene>
    <name evidence="4" type="ORF">B0T11DRAFT_141285</name>
</gene>
<dbReference type="EMBL" id="JAGPXD010000007">
    <property type="protein sequence ID" value="KAH7347360.1"/>
    <property type="molecule type" value="Genomic_DNA"/>
</dbReference>
<dbReference type="GO" id="GO:0008270">
    <property type="term" value="F:zinc ion binding"/>
    <property type="evidence" value="ECO:0007669"/>
    <property type="project" value="InterPro"/>
</dbReference>
<sequence length="442" mass="48198">MNRRSKQKSCFACVGGKRRCDRTLPTCARCIDRGVQCAYPPPRVRPNVAEVEPDQAANGSLSFLLPFGVQGQAGPDPGAPAQTQDVFPPETLTSTSPERAETASNSLSFGTTSSSNPVSSAGTTPLQTSQVENLRWFTAPSTWKLIHHFQPPDQEVPPKVFSDFLRGVDSWVSRFQQDGHNPFIHRTLYPPRAIPDCIQDAYAAIAVSRSGTPNNENITESITHSYASKLLAHQAALAEQPFHISTTKDHLARTQALLIHLLLALSSNSLSRQSKAQALLEPLHRWRTDMIATAEQEASLAQLFPCTATLASEDNGWGGGDADYVPDLHRAFVICESIRRTCLLCSMTIGIMRALRGDWTVGCGGDIQFTARAGLWDAESSGGWADVASSTDPLFGYSLSGEELAKRGVRADEVDEFARLLYGLTWGPDKVESWVVRSKSAR</sequence>
<dbReference type="Proteomes" id="UP000813385">
    <property type="component" value="Unassembled WGS sequence"/>
</dbReference>
<dbReference type="Gene3D" id="4.10.240.10">
    <property type="entry name" value="Zn(2)-C6 fungal-type DNA-binding domain"/>
    <property type="match status" value="1"/>
</dbReference>
<feature type="compositionally biased region" description="Polar residues" evidence="2">
    <location>
        <begin position="81"/>
        <end position="97"/>
    </location>
</feature>
<dbReference type="PANTHER" id="PTHR37534">
    <property type="entry name" value="TRANSCRIPTIONAL ACTIVATOR PROTEIN UGA3"/>
    <property type="match status" value="1"/>
</dbReference>
<dbReference type="SMART" id="SM00066">
    <property type="entry name" value="GAL4"/>
    <property type="match status" value="1"/>
</dbReference>